<keyword evidence="2" id="KW-1185">Reference proteome</keyword>
<proteinExistence type="predicted"/>
<sequence length="121" mass="13445">PIIAMTDNTKLKPQLRYSSILGCIIGSILLKEETCINIYSDIPNVITKIKLSNGIAKAIRAYILQIPLPRFPLVVIALIPNKGSDTIKNIEKLHRRLIEEIAPQLHLHILLLGSDGAITKF</sequence>
<organism evidence="1 2">
    <name type="scientific">Gigaspora margarita</name>
    <dbReference type="NCBI Taxonomy" id="4874"/>
    <lineage>
        <taxon>Eukaryota</taxon>
        <taxon>Fungi</taxon>
        <taxon>Fungi incertae sedis</taxon>
        <taxon>Mucoromycota</taxon>
        <taxon>Glomeromycotina</taxon>
        <taxon>Glomeromycetes</taxon>
        <taxon>Diversisporales</taxon>
        <taxon>Gigasporaceae</taxon>
        <taxon>Gigaspora</taxon>
    </lineage>
</organism>
<feature type="non-terminal residue" evidence="1">
    <location>
        <position position="1"/>
    </location>
</feature>
<protein>
    <submittedName>
        <fullName evidence="1">4590_t:CDS:1</fullName>
    </submittedName>
</protein>
<reference evidence="1 2" key="1">
    <citation type="submission" date="2021-06" db="EMBL/GenBank/DDBJ databases">
        <authorList>
            <person name="Kallberg Y."/>
            <person name="Tangrot J."/>
            <person name="Rosling A."/>
        </authorList>
    </citation>
    <scope>NUCLEOTIDE SEQUENCE [LARGE SCALE GENOMIC DNA]</scope>
    <source>
        <strain evidence="1 2">120-4 pot B 10/14</strain>
    </source>
</reference>
<gene>
    <name evidence="1" type="ORF">GMARGA_LOCUS39208</name>
</gene>
<name>A0ABN7X5M1_GIGMA</name>
<evidence type="ECO:0000313" key="2">
    <source>
        <dbReference type="Proteomes" id="UP000789901"/>
    </source>
</evidence>
<dbReference type="EMBL" id="CAJVQB010092278">
    <property type="protein sequence ID" value="CAG8848498.1"/>
    <property type="molecule type" value="Genomic_DNA"/>
</dbReference>
<dbReference type="Proteomes" id="UP000789901">
    <property type="component" value="Unassembled WGS sequence"/>
</dbReference>
<accession>A0ABN7X5M1</accession>
<evidence type="ECO:0000313" key="1">
    <source>
        <dbReference type="EMBL" id="CAG8848498.1"/>
    </source>
</evidence>
<comment type="caution">
    <text evidence="1">The sequence shown here is derived from an EMBL/GenBank/DDBJ whole genome shotgun (WGS) entry which is preliminary data.</text>
</comment>